<dbReference type="Gramene" id="ERM93947">
    <property type="protein sequence ID" value="ERM93947"/>
    <property type="gene ID" value="AMTR_s00137p00110950"/>
</dbReference>
<dbReference type="Proteomes" id="UP000017836">
    <property type="component" value="Unassembled WGS sequence"/>
</dbReference>
<evidence type="ECO:0000313" key="2">
    <source>
        <dbReference type="Proteomes" id="UP000017836"/>
    </source>
</evidence>
<sequence length="148" mass="16378">MSYHRVTKSQTRRFVGQQNPGITIVDDAEEPTPLVAYSGQGSNKHIPLPFPIQIQELSFLSSDMETGEDLSKAIYRFVGQASLHELSMFSLPLGKATKELVAFGVPSAELLREEVAWLSCKVQEILALRQGSSKEKTPLIGPLLQSFF</sequence>
<organism evidence="1 2">
    <name type="scientific">Amborella trichopoda</name>
    <dbReference type="NCBI Taxonomy" id="13333"/>
    <lineage>
        <taxon>Eukaryota</taxon>
        <taxon>Viridiplantae</taxon>
        <taxon>Streptophyta</taxon>
        <taxon>Embryophyta</taxon>
        <taxon>Tracheophyta</taxon>
        <taxon>Spermatophyta</taxon>
        <taxon>Magnoliopsida</taxon>
        <taxon>Amborellales</taxon>
        <taxon>Amborellaceae</taxon>
        <taxon>Amborella</taxon>
    </lineage>
</organism>
<proteinExistence type="predicted"/>
<keyword evidence="2" id="KW-1185">Reference proteome</keyword>
<name>W1NDX0_AMBTC</name>
<gene>
    <name evidence="1" type="ORF">AMTR_s00137p00110950</name>
</gene>
<evidence type="ECO:0000313" key="1">
    <source>
        <dbReference type="EMBL" id="ERM93947.1"/>
    </source>
</evidence>
<dbReference type="AlphaFoldDB" id="W1NDX0"/>
<accession>W1NDX0</accession>
<reference evidence="2" key="1">
    <citation type="journal article" date="2013" name="Science">
        <title>The Amborella genome and the evolution of flowering plants.</title>
        <authorList>
            <consortium name="Amborella Genome Project"/>
        </authorList>
    </citation>
    <scope>NUCLEOTIDE SEQUENCE [LARGE SCALE GENOMIC DNA]</scope>
</reference>
<dbReference type="HOGENOM" id="CLU_1761244_0_0_1"/>
<protein>
    <submittedName>
        <fullName evidence="1">Uncharacterized protein</fullName>
    </submittedName>
</protein>
<dbReference type="EMBL" id="KI397541">
    <property type="protein sequence ID" value="ERM93947.1"/>
    <property type="molecule type" value="Genomic_DNA"/>
</dbReference>